<dbReference type="GO" id="GO:0006749">
    <property type="term" value="P:glutathione metabolic process"/>
    <property type="evidence" value="ECO:0007669"/>
    <property type="project" value="TreeGrafter"/>
</dbReference>
<gene>
    <name evidence="4" type="ORF">CCO03_08865</name>
</gene>
<dbReference type="GO" id="GO:0004602">
    <property type="term" value="F:glutathione peroxidase activity"/>
    <property type="evidence" value="ECO:0007669"/>
    <property type="project" value="TreeGrafter"/>
</dbReference>
<dbReference type="InterPro" id="IPR001853">
    <property type="entry name" value="DSBA-like_thioredoxin_dom"/>
</dbReference>
<dbReference type="KEGG" id="cser:CCO03_08865"/>
<keyword evidence="1" id="KW-0413">Isomerase</keyword>
<dbReference type="EMBL" id="CP021455">
    <property type="protein sequence ID" value="ARU04774.1"/>
    <property type="molecule type" value="Genomic_DNA"/>
</dbReference>
<dbReference type="Proteomes" id="UP000196138">
    <property type="component" value="Chromosome"/>
</dbReference>
<feature type="domain" description="DSBA-like thioredoxin" evidence="3">
    <location>
        <begin position="2"/>
        <end position="194"/>
    </location>
</feature>
<protein>
    <recommendedName>
        <fullName evidence="1">2-hydroxychromene-2-carboxylate isomerase</fullName>
        <ecNumber evidence="1">5.99.1.4</ecNumber>
    </recommendedName>
</protein>
<dbReference type="Gene3D" id="3.40.30.10">
    <property type="entry name" value="Glutaredoxin"/>
    <property type="match status" value="1"/>
</dbReference>
<dbReference type="RefSeq" id="WP_087280014.1">
    <property type="nucleotide sequence ID" value="NZ_CP021455.1"/>
</dbReference>
<evidence type="ECO:0000313" key="5">
    <source>
        <dbReference type="Proteomes" id="UP000196138"/>
    </source>
</evidence>
<dbReference type="PANTHER" id="PTHR42943">
    <property type="entry name" value="GLUTATHIONE S-TRANSFERASE KAPPA"/>
    <property type="match status" value="1"/>
</dbReference>
<dbReference type="InterPro" id="IPR036249">
    <property type="entry name" value="Thioredoxin-like_sf"/>
</dbReference>
<name>A0A1Y0EM94_9BURK</name>
<sequence>MLDFYFDFFSPYGYIASTRIEALAARHGRGVRWHAFHMRSVMKDRLGLTQALTALPLKGDYIRHDIRRLARWLDVPYAPGDTAAFVNVAADRAFWLIHDQDAEAAKRFAAEVFRRHHALGDSPRDAQALMDIAVATRADLVDLPQALDGQACKDRLRDATDAAMAAGVWGAPTFIADGEIFWGVDRMPMLEHWLQHKEW</sequence>
<feature type="active site" description="Nucleophile" evidence="2">
    <location>
        <position position="10"/>
    </location>
</feature>
<accession>A0A1Y0EM94</accession>
<evidence type="ECO:0000256" key="2">
    <source>
        <dbReference type="PIRSR" id="PIRSR006386-1"/>
    </source>
</evidence>
<organism evidence="4 5">
    <name type="scientific">Comamonas serinivorans</name>
    <dbReference type="NCBI Taxonomy" id="1082851"/>
    <lineage>
        <taxon>Bacteria</taxon>
        <taxon>Pseudomonadati</taxon>
        <taxon>Pseudomonadota</taxon>
        <taxon>Betaproteobacteria</taxon>
        <taxon>Burkholderiales</taxon>
        <taxon>Comamonadaceae</taxon>
        <taxon>Comamonas</taxon>
    </lineage>
</organism>
<keyword evidence="5" id="KW-1185">Reference proteome</keyword>
<dbReference type="InterPro" id="IPR014440">
    <property type="entry name" value="HCCAis_GSTk"/>
</dbReference>
<proteinExistence type="inferred from homology"/>
<dbReference type="PANTHER" id="PTHR42943:SF4">
    <property type="entry name" value="C2H2-TYPE DOMAIN-CONTAINING PROTEIN"/>
    <property type="match status" value="1"/>
</dbReference>
<dbReference type="Pfam" id="PF01323">
    <property type="entry name" value="DSBA"/>
    <property type="match status" value="1"/>
</dbReference>
<reference evidence="4 5" key="1">
    <citation type="submission" date="2017-05" db="EMBL/GenBank/DDBJ databases">
        <authorList>
            <person name="Song R."/>
            <person name="Chenine A.L."/>
            <person name="Ruprecht R.M."/>
        </authorList>
    </citation>
    <scope>NUCLEOTIDE SEQUENCE [LARGE SCALE GENOMIC DNA]</scope>
    <source>
        <strain evidence="4 5">DSM 26136</strain>
    </source>
</reference>
<dbReference type="OrthoDB" id="8560325at2"/>
<comment type="catalytic activity">
    <reaction evidence="1">
        <text>2-hydroxychromene-2-carboxylate = (3E)-4-(2-hydroxyphenyl)-2-oxobut-3-enoate</text>
        <dbReference type="Rhea" id="RHEA:27401"/>
        <dbReference type="ChEBI" id="CHEBI:59350"/>
        <dbReference type="ChEBI" id="CHEBI:59353"/>
        <dbReference type="EC" id="5.99.1.4"/>
    </reaction>
</comment>
<dbReference type="GO" id="GO:0004364">
    <property type="term" value="F:glutathione transferase activity"/>
    <property type="evidence" value="ECO:0007669"/>
    <property type="project" value="TreeGrafter"/>
</dbReference>
<dbReference type="PIRSF" id="PIRSF006386">
    <property type="entry name" value="HCCAis_GSTk"/>
    <property type="match status" value="1"/>
</dbReference>
<evidence type="ECO:0000256" key="1">
    <source>
        <dbReference type="PIRNR" id="PIRNR006386"/>
    </source>
</evidence>
<comment type="similarity">
    <text evidence="1">Belongs to the GST superfamily. NadH family.</text>
</comment>
<dbReference type="InterPro" id="IPR051924">
    <property type="entry name" value="GST_Kappa/NadH"/>
</dbReference>
<dbReference type="GO" id="GO:0018845">
    <property type="term" value="F:2-hydroxychromene-2-carboxylate isomerase activity"/>
    <property type="evidence" value="ECO:0007669"/>
    <property type="project" value="UniProtKB-UniRule"/>
</dbReference>
<evidence type="ECO:0000259" key="3">
    <source>
        <dbReference type="Pfam" id="PF01323"/>
    </source>
</evidence>
<evidence type="ECO:0000313" key="4">
    <source>
        <dbReference type="EMBL" id="ARU04774.1"/>
    </source>
</evidence>
<dbReference type="AlphaFoldDB" id="A0A1Y0EM94"/>
<dbReference type="SUPFAM" id="SSF52833">
    <property type="entry name" value="Thioredoxin-like"/>
    <property type="match status" value="1"/>
</dbReference>
<dbReference type="EC" id="5.99.1.4" evidence="1"/>